<dbReference type="RefSeq" id="WP_063372461.1">
    <property type="nucleotide sequence ID" value="NZ_AUXX01000010.1"/>
</dbReference>
<dbReference type="PATRIC" id="fig|1365257.3.peg.1571"/>
<organism evidence="1 2">
    <name type="scientific">Pseudoalteromonas luteoviolacea S4060-1</name>
    <dbReference type="NCBI Taxonomy" id="1365257"/>
    <lineage>
        <taxon>Bacteria</taxon>
        <taxon>Pseudomonadati</taxon>
        <taxon>Pseudomonadota</taxon>
        <taxon>Gammaproteobacteria</taxon>
        <taxon>Alteromonadales</taxon>
        <taxon>Pseudoalteromonadaceae</taxon>
        <taxon>Pseudoalteromonas</taxon>
    </lineage>
</organism>
<accession>A0A162B810</accession>
<dbReference type="EMBL" id="AUXX01000010">
    <property type="protein sequence ID" value="KZN68084.1"/>
    <property type="molecule type" value="Genomic_DNA"/>
</dbReference>
<proteinExistence type="predicted"/>
<comment type="caution">
    <text evidence="1">The sequence shown here is derived from an EMBL/GenBank/DDBJ whole genome shotgun (WGS) entry which is preliminary data.</text>
</comment>
<gene>
    <name evidence="1" type="ORF">N478_15790</name>
</gene>
<name>A0A162B810_9GAMM</name>
<evidence type="ECO:0000313" key="2">
    <source>
        <dbReference type="Proteomes" id="UP000076661"/>
    </source>
</evidence>
<sequence>MENLNSAPDAAESAVQSAQQSIAQSTALALSDATDNLRNLNTLSTTAIGVALSQYIETGDDKFSKIIEDAQSIVSRGADNFSAVGEKIATVLHENQDE</sequence>
<reference evidence="1 2" key="1">
    <citation type="submission" date="2013-07" db="EMBL/GenBank/DDBJ databases">
        <title>Comparative Genomic and Metabolomic Analysis of Twelve Strains of Pseudoalteromonas luteoviolacea.</title>
        <authorList>
            <person name="Vynne N.G."/>
            <person name="Mansson M."/>
            <person name="Gram L."/>
        </authorList>
    </citation>
    <scope>NUCLEOTIDE SEQUENCE [LARGE SCALE GENOMIC DNA]</scope>
    <source>
        <strain evidence="1 2">S4060-1</strain>
    </source>
</reference>
<evidence type="ECO:0000313" key="1">
    <source>
        <dbReference type="EMBL" id="KZN68084.1"/>
    </source>
</evidence>
<protein>
    <submittedName>
        <fullName evidence="1">Uncharacterized protein</fullName>
    </submittedName>
</protein>
<dbReference type="Proteomes" id="UP000076661">
    <property type="component" value="Unassembled WGS sequence"/>
</dbReference>
<dbReference type="AlphaFoldDB" id="A0A162B810"/>